<dbReference type="HOGENOM" id="CLU_066458_2_1_4"/>
<dbReference type="InterPro" id="IPR005636">
    <property type="entry name" value="DTW"/>
</dbReference>
<reference evidence="8" key="1">
    <citation type="journal article" date="2014" name="Soil Biol. Biochem.">
        <title>Structure and function of bacterial communities in ageing soils: Insights from the Mendocino ecological staircase.</title>
        <authorList>
            <person name="Uroz S."/>
            <person name="Tech J.J."/>
            <person name="Sawaya N.A."/>
            <person name="Frey-Klett P."/>
            <person name="Leveau J.H.J."/>
        </authorList>
    </citation>
    <scope>NUCLEOTIDE SEQUENCE [LARGE SCALE GENOMIC DNA]</scope>
    <source>
        <strain evidence="8">Cal35</strain>
    </source>
</reference>
<dbReference type="InterPro" id="IPR039262">
    <property type="entry name" value="DTWD2/TAPT"/>
</dbReference>
<evidence type="ECO:0000259" key="6">
    <source>
        <dbReference type="SMART" id="SM01144"/>
    </source>
</evidence>
<gene>
    <name evidence="7" type="ORF">LT85_0096</name>
</gene>
<keyword evidence="8" id="KW-1185">Reference proteome</keyword>
<dbReference type="KEGG" id="care:LT85_0096"/>
<comment type="similarity">
    <text evidence="5">Belongs to the TDD superfamily. DTWD2 family.</text>
</comment>
<keyword evidence="3" id="KW-0949">S-adenosyl-L-methionine</keyword>
<dbReference type="Pfam" id="PF03942">
    <property type="entry name" value="DTW"/>
    <property type="match status" value="1"/>
</dbReference>
<dbReference type="EC" id="2.5.1.25" evidence="1"/>
<name>A0A0A1F426_9BURK</name>
<dbReference type="EMBL" id="CP009962">
    <property type="protein sequence ID" value="AIY39256.1"/>
    <property type="molecule type" value="Genomic_DNA"/>
</dbReference>
<evidence type="ECO:0000256" key="5">
    <source>
        <dbReference type="ARBA" id="ARBA00034489"/>
    </source>
</evidence>
<dbReference type="SMART" id="SM01144">
    <property type="entry name" value="DTW"/>
    <property type="match status" value="1"/>
</dbReference>
<protein>
    <recommendedName>
        <fullName evidence="1">tRNA-uridine aminocarboxypropyltransferase</fullName>
        <ecNumber evidence="1">2.5.1.25</ecNumber>
    </recommendedName>
</protein>
<evidence type="ECO:0000256" key="1">
    <source>
        <dbReference type="ARBA" id="ARBA00012386"/>
    </source>
</evidence>
<keyword evidence="4" id="KW-0819">tRNA processing</keyword>
<dbReference type="PANTHER" id="PTHR21392:SF0">
    <property type="entry name" value="TRNA-URIDINE AMINOCARBOXYPROPYLTRANSFERASE 2"/>
    <property type="match status" value="1"/>
</dbReference>
<proteinExistence type="inferred from homology"/>
<evidence type="ECO:0000313" key="7">
    <source>
        <dbReference type="EMBL" id="AIY39256.1"/>
    </source>
</evidence>
<dbReference type="PANTHER" id="PTHR21392">
    <property type="entry name" value="TRNA-URIDINE AMINOCARBOXYPROPYLTRANSFERASE 2"/>
    <property type="match status" value="1"/>
</dbReference>
<dbReference type="STRING" id="279058.LT85_0096"/>
<evidence type="ECO:0000256" key="3">
    <source>
        <dbReference type="ARBA" id="ARBA00022691"/>
    </source>
</evidence>
<dbReference type="AlphaFoldDB" id="A0A0A1F426"/>
<evidence type="ECO:0000313" key="8">
    <source>
        <dbReference type="Proteomes" id="UP000030302"/>
    </source>
</evidence>
<evidence type="ECO:0000256" key="2">
    <source>
        <dbReference type="ARBA" id="ARBA00022679"/>
    </source>
</evidence>
<feature type="domain" description="DTW" evidence="6">
    <location>
        <begin position="1"/>
        <end position="173"/>
    </location>
</feature>
<dbReference type="GO" id="GO:0008033">
    <property type="term" value="P:tRNA processing"/>
    <property type="evidence" value="ECO:0007669"/>
    <property type="project" value="UniProtKB-KW"/>
</dbReference>
<accession>A0A0A1F426</accession>
<organism evidence="7 8">
    <name type="scientific">Collimonas arenae</name>
    <dbReference type="NCBI Taxonomy" id="279058"/>
    <lineage>
        <taxon>Bacteria</taxon>
        <taxon>Pseudomonadati</taxon>
        <taxon>Pseudomonadota</taxon>
        <taxon>Betaproteobacteria</taxon>
        <taxon>Burkholderiales</taxon>
        <taxon>Oxalobacteraceae</taxon>
        <taxon>Collimonas</taxon>
    </lineage>
</organism>
<sequence length="174" mass="19372">MEVLILQHPLEVHNAKGSVRLLNLSLPHSEVLVGETFAEPLLRLRLAQDGKQSILLYPDSSEDEGLKLPIPPVLDATLLQDPTGLRLVVLDGTWRKSRKMLYLNPLLQTLPRLPLRNPPPSLYAIRKAQAPGQLSTLEATCYALTQLERSEQKYQPLLNAFTGFVAQQSAYAEA</sequence>
<dbReference type="GO" id="GO:0016432">
    <property type="term" value="F:tRNA-uridine aminocarboxypropyltransferase activity"/>
    <property type="evidence" value="ECO:0007669"/>
    <property type="project" value="UniProtKB-EC"/>
</dbReference>
<evidence type="ECO:0000256" key="4">
    <source>
        <dbReference type="ARBA" id="ARBA00022694"/>
    </source>
</evidence>
<dbReference type="Proteomes" id="UP000030302">
    <property type="component" value="Chromosome"/>
</dbReference>
<keyword evidence="2" id="KW-0808">Transferase</keyword>